<evidence type="ECO:0000256" key="5">
    <source>
        <dbReference type="ARBA" id="ARBA00022475"/>
    </source>
</evidence>
<dbReference type="SUPFAM" id="SSF56801">
    <property type="entry name" value="Acetyl-CoA synthetase-like"/>
    <property type="match status" value="1"/>
</dbReference>
<evidence type="ECO:0000256" key="13">
    <source>
        <dbReference type="ARBA" id="ARBA00023136"/>
    </source>
</evidence>
<dbReference type="GO" id="GO:0005886">
    <property type="term" value="C:plasma membrane"/>
    <property type="evidence" value="ECO:0007669"/>
    <property type="project" value="UniProtKB-SubCell"/>
</dbReference>
<evidence type="ECO:0000256" key="18">
    <source>
        <dbReference type="ARBA" id="ARBA00048666"/>
    </source>
</evidence>
<evidence type="ECO:0000256" key="3">
    <source>
        <dbReference type="ARBA" id="ARBA00006432"/>
    </source>
</evidence>
<keyword evidence="6" id="KW-0436">Ligase</keyword>
<dbReference type="NCBIfam" id="NF006134">
    <property type="entry name" value="PRK08279.1"/>
    <property type="match status" value="1"/>
</dbReference>
<keyword evidence="23" id="KW-1185">Reference proteome</keyword>
<keyword evidence="5" id="KW-1003">Cell membrane</keyword>
<evidence type="ECO:0000256" key="10">
    <source>
        <dbReference type="ARBA" id="ARBA00022989"/>
    </source>
</evidence>
<dbReference type="GO" id="GO:0000166">
    <property type="term" value="F:nucleotide binding"/>
    <property type="evidence" value="ECO:0007669"/>
    <property type="project" value="UniProtKB-KW"/>
</dbReference>
<dbReference type="FunFam" id="3.40.50.850:FF:000001">
    <property type="entry name" value="Isochorismatase domain-containing protein 1"/>
    <property type="match status" value="1"/>
</dbReference>
<evidence type="ECO:0000256" key="8">
    <source>
        <dbReference type="ARBA" id="ARBA00022741"/>
    </source>
</evidence>
<evidence type="ECO:0000313" key="23">
    <source>
        <dbReference type="Proteomes" id="UP000824219"/>
    </source>
</evidence>
<dbReference type="Gene3D" id="3.40.50.850">
    <property type="entry name" value="Isochorismatase-like"/>
    <property type="match status" value="1"/>
</dbReference>
<evidence type="ECO:0000313" key="22">
    <source>
        <dbReference type="EMBL" id="KAG7322293.1"/>
    </source>
</evidence>
<dbReference type="InterPro" id="IPR000868">
    <property type="entry name" value="Isochorismatase-like_dom"/>
</dbReference>
<dbReference type="GO" id="GO:0005789">
    <property type="term" value="C:endoplasmic reticulum membrane"/>
    <property type="evidence" value="ECO:0007669"/>
    <property type="project" value="TreeGrafter"/>
</dbReference>
<evidence type="ECO:0000256" key="16">
    <source>
        <dbReference type="ARBA" id="ARBA00036527"/>
    </source>
</evidence>
<dbReference type="InterPro" id="IPR025110">
    <property type="entry name" value="AMP-bd_C"/>
</dbReference>
<dbReference type="GO" id="GO:0005324">
    <property type="term" value="F:long-chain fatty acid transmembrane transporter activity"/>
    <property type="evidence" value="ECO:0007669"/>
    <property type="project" value="TreeGrafter"/>
</dbReference>
<evidence type="ECO:0000256" key="14">
    <source>
        <dbReference type="ARBA" id="ARBA00024484"/>
    </source>
</evidence>
<keyword evidence="9" id="KW-0276">Fatty acid metabolism</keyword>
<dbReference type="AlphaFoldDB" id="A0A9D3SK01"/>
<dbReference type="InterPro" id="IPR036380">
    <property type="entry name" value="Isochorismatase-like_sf"/>
</dbReference>
<evidence type="ECO:0000256" key="17">
    <source>
        <dbReference type="ARBA" id="ARBA00041297"/>
    </source>
</evidence>
<protein>
    <recommendedName>
        <fullName evidence="15">long-chain-fatty-acid--CoA ligase</fullName>
        <ecNumber evidence="15">6.2.1.3</ecNumber>
    </recommendedName>
    <alternativeName>
        <fullName evidence="17">Long-chain-fatty-acid--CoA ligase</fullName>
    </alternativeName>
</protein>
<sequence>MLLSWVAAVLTGIFSVHIAQRLYFPYFWKDLFFLLKVIRFGVRLERYKMTKIVTVMDRFVQQAQRIPDKPFLIFEGCTYTYREIDDRSNRVARALQRYSTVKSGDTVALLMSNEPDFLCVWFGLTKLGCAVAFLNTNIKSRSLLHCFNSCGAKLLVVGADLLDTLKDVLPNLQEDNISVWAMKQEVSHPGVHCLLDKLEQASCEPVPAELRAATSIKDSILYIFTSGTTGLPKAAVITHLQSLKASSGFWIYGGTAEDVIYTPLPLYHSAASLVGICGTIELGATCVLRKKFSASQFWNDCRKYNVTIFQYIGELCRYLCNQPQAENEKNHKVHMGVGNGLRQDVWKEFHSRFGEILMCELYGSTEGNLCFMNHIGKIGAVGRSNFFYKLLFKYDLVKYDMAKDEPVRDEHGFCQRVNKGEMGLLLSKINSQSPFFGYAGSKQLTEKKLMRDVFKKGDIYFNTGDLMAEDLDSFISFKDRVGDTFRWKGENVATTEVAEVLGLLDFIQEVNVYGVEVPGHEGRAGMASLIIRPECMFDGKQLFENVTTHLPAYARPFFIRIQESMEMTGTFKQLKFCLVKSGFNPATVSDPLYFLDYTEKCFIPLTDSIYNSIVSVIACRQVEDRGLIMADASSNHVHVLFSFSVFSRPSSVPLGSGYEVLVQKFLSIYGPQIDVHRKFLIQVFSEEWGQYVDLPKGFAISEKCKLRLVPLQTDITTLGNLSPATTIFFCCDMQERFRPAIKYFGDIISVGQRLLQGARILGIPVIVSEQYPKGLGSTVQEMDLTGAKLVFPKTKFSMVLPEVEAALAETPGARSIVLFGVETHVCIQQTALDLIGKGFEVHIVADATSSRSMMDRMFALERLARTGIIVTTSESVLLQLVADKEHPKFKEIQNIIKASAPESGLLSKV</sequence>
<dbReference type="InterPro" id="IPR042099">
    <property type="entry name" value="ANL_N_sf"/>
</dbReference>
<feature type="domain" description="Isochorismatase-like" evidence="20">
    <location>
        <begin position="726"/>
        <end position="874"/>
    </location>
</feature>
<dbReference type="GO" id="GO:0044539">
    <property type="term" value="P:long-chain fatty acid import into cell"/>
    <property type="evidence" value="ECO:0007669"/>
    <property type="project" value="TreeGrafter"/>
</dbReference>
<evidence type="ECO:0000256" key="15">
    <source>
        <dbReference type="ARBA" id="ARBA00026121"/>
    </source>
</evidence>
<dbReference type="OrthoDB" id="288590at2759"/>
<dbReference type="Pfam" id="PF00857">
    <property type="entry name" value="Isochorismatase"/>
    <property type="match status" value="1"/>
</dbReference>
<comment type="similarity">
    <text evidence="3">Belongs to the ATP-dependent AMP-binding enzyme family.</text>
</comment>
<dbReference type="InterPro" id="IPR000873">
    <property type="entry name" value="AMP-dep_synth/lig_dom"/>
</dbReference>
<comment type="subcellular location">
    <subcellularLocation>
        <location evidence="1">Cell membrane</location>
        <topology evidence="1">Multi-pass membrane protein</topology>
    </subcellularLocation>
</comment>
<dbReference type="CDD" id="cd01012">
    <property type="entry name" value="YcaC_related"/>
    <property type="match status" value="1"/>
</dbReference>
<proteinExistence type="inferred from homology"/>
<dbReference type="PANTHER" id="PTHR43107">
    <property type="entry name" value="LONG-CHAIN FATTY ACID TRANSPORT PROTEIN"/>
    <property type="match status" value="1"/>
</dbReference>
<evidence type="ECO:0000256" key="7">
    <source>
        <dbReference type="ARBA" id="ARBA00022692"/>
    </source>
</evidence>
<dbReference type="PROSITE" id="PS00455">
    <property type="entry name" value="AMP_BINDING"/>
    <property type="match status" value="1"/>
</dbReference>
<dbReference type="Gene3D" id="3.40.50.12780">
    <property type="entry name" value="N-terminal domain of ligase-like"/>
    <property type="match status" value="1"/>
</dbReference>
<evidence type="ECO:0000259" key="21">
    <source>
        <dbReference type="Pfam" id="PF13193"/>
    </source>
</evidence>
<dbReference type="Gene3D" id="3.30.300.30">
    <property type="match status" value="1"/>
</dbReference>
<evidence type="ECO:0000259" key="20">
    <source>
        <dbReference type="Pfam" id="PF00857"/>
    </source>
</evidence>
<dbReference type="EC" id="6.2.1.3" evidence="15"/>
<evidence type="ECO:0000256" key="1">
    <source>
        <dbReference type="ARBA" id="ARBA00004651"/>
    </source>
</evidence>
<accession>A0A9D3SK01</accession>
<keyword evidence="13" id="KW-0472">Membrane</keyword>
<keyword evidence="8" id="KW-0547">Nucleotide-binding</keyword>
<evidence type="ECO:0000259" key="19">
    <source>
        <dbReference type="Pfam" id="PF00501"/>
    </source>
</evidence>
<keyword evidence="11" id="KW-0445">Lipid transport</keyword>
<feature type="domain" description="AMP-dependent synthetase/ligase" evidence="19">
    <location>
        <begin position="60"/>
        <end position="382"/>
    </location>
</feature>
<dbReference type="Pfam" id="PF00501">
    <property type="entry name" value="AMP-binding"/>
    <property type="match status" value="1"/>
</dbReference>
<dbReference type="EMBL" id="JAHKSW010000016">
    <property type="protein sequence ID" value="KAG7322293.1"/>
    <property type="molecule type" value="Genomic_DNA"/>
</dbReference>
<comment type="similarity">
    <text evidence="2">Belongs to the isochorismatase family.</text>
</comment>
<evidence type="ECO:0000256" key="11">
    <source>
        <dbReference type="ARBA" id="ARBA00023055"/>
    </source>
</evidence>
<keyword evidence="4" id="KW-0813">Transport</keyword>
<evidence type="ECO:0000256" key="9">
    <source>
        <dbReference type="ARBA" id="ARBA00022832"/>
    </source>
</evidence>
<comment type="catalytic activity">
    <reaction evidence="14">
        <text>a long-chain fatty acid + ATP + CoA = a long-chain fatty acyl-CoA + AMP + diphosphate</text>
        <dbReference type="Rhea" id="RHEA:15421"/>
        <dbReference type="ChEBI" id="CHEBI:30616"/>
        <dbReference type="ChEBI" id="CHEBI:33019"/>
        <dbReference type="ChEBI" id="CHEBI:57287"/>
        <dbReference type="ChEBI" id="CHEBI:57560"/>
        <dbReference type="ChEBI" id="CHEBI:83139"/>
        <dbReference type="ChEBI" id="CHEBI:456215"/>
        <dbReference type="EC" id="6.2.1.3"/>
    </reaction>
    <physiologicalReaction direction="left-to-right" evidence="14">
        <dbReference type="Rhea" id="RHEA:15422"/>
    </physiologicalReaction>
</comment>
<dbReference type="SUPFAM" id="SSF52499">
    <property type="entry name" value="Isochorismatase-like hydrolases"/>
    <property type="match status" value="1"/>
</dbReference>
<dbReference type="Proteomes" id="UP000824219">
    <property type="component" value="Linkage Group LG16"/>
</dbReference>
<gene>
    <name evidence="22" type="ORF">KOW79_013639</name>
</gene>
<comment type="catalytic activity">
    <reaction evidence="16">
        <text>a very long-chain fatty acid + ATP + CoA = a very long-chain fatty acyl-CoA + AMP + diphosphate</text>
        <dbReference type="Rhea" id="RHEA:54536"/>
        <dbReference type="ChEBI" id="CHEBI:30616"/>
        <dbReference type="ChEBI" id="CHEBI:33019"/>
        <dbReference type="ChEBI" id="CHEBI:57287"/>
        <dbReference type="ChEBI" id="CHEBI:58950"/>
        <dbReference type="ChEBI" id="CHEBI:138261"/>
        <dbReference type="ChEBI" id="CHEBI:456215"/>
    </reaction>
    <physiologicalReaction direction="left-to-right" evidence="16">
        <dbReference type="Rhea" id="RHEA:54537"/>
    </physiologicalReaction>
</comment>
<comment type="catalytic activity">
    <reaction evidence="18">
        <text>tetracosanoate + ATP + CoA = tetracosanoyl-CoA + AMP + diphosphate</text>
        <dbReference type="Rhea" id="RHEA:33639"/>
        <dbReference type="ChEBI" id="CHEBI:30616"/>
        <dbReference type="ChEBI" id="CHEBI:31014"/>
        <dbReference type="ChEBI" id="CHEBI:33019"/>
        <dbReference type="ChEBI" id="CHEBI:57287"/>
        <dbReference type="ChEBI" id="CHEBI:65052"/>
        <dbReference type="ChEBI" id="CHEBI:456215"/>
    </reaction>
    <physiologicalReaction direction="left-to-right" evidence="18">
        <dbReference type="Rhea" id="RHEA:33640"/>
    </physiologicalReaction>
</comment>
<dbReference type="FunFam" id="3.40.50.12780:FF:000005">
    <property type="entry name" value="Solute carrier family 27 member 6"/>
    <property type="match status" value="1"/>
</dbReference>
<comment type="caution">
    <text evidence="22">The sequence shown here is derived from an EMBL/GenBank/DDBJ whole genome shotgun (WGS) entry which is preliminary data.</text>
</comment>
<feature type="domain" description="AMP-binding enzyme C-terminal" evidence="21">
    <location>
        <begin position="496"/>
        <end position="572"/>
    </location>
</feature>
<organism evidence="22 23">
    <name type="scientific">Hemibagrus wyckioides</name>
    <dbReference type="NCBI Taxonomy" id="337641"/>
    <lineage>
        <taxon>Eukaryota</taxon>
        <taxon>Metazoa</taxon>
        <taxon>Chordata</taxon>
        <taxon>Craniata</taxon>
        <taxon>Vertebrata</taxon>
        <taxon>Euteleostomi</taxon>
        <taxon>Actinopterygii</taxon>
        <taxon>Neopterygii</taxon>
        <taxon>Teleostei</taxon>
        <taxon>Ostariophysi</taxon>
        <taxon>Siluriformes</taxon>
        <taxon>Bagridae</taxon>
        <taxon>Hemibagrus</taxon>
    </lineage>
</organism>
<dbReference type="InterPro" id="IPR045851">
    <property type="entry name" value="AMP-bd_C_sf"/>
</dbReference>
<keyword evidence="12" id="KW-0443">Lipid metabolism</keyword>
<dbReference type="FunFam" id="3.30.300.30:FF:000002">
    <property type="entry name" value="Long-chain fatty acid transport protein 1"/>
    <property type="match status" value="1"/>
</dbReference>
<evidence type="ECO:0000256" key="6">
    <source>
        <dbReference type="ARBA" id="ARBA00022598"/>
    </source>
</evidence>
<reference evidence="22 23" key="1">
    <citation type="submission" date="2021-06" db="EMBL/GenBank/DDBJ databases">
        <title>Chromosome-level genome assembly of the red-tail catfish (Hemibagrus wyckioides).</title>
        <authorList>
            <person name="Shao F."/>
        </authorList>
    </citation>
    <scope>NUCLEOTIDE SEQUENCE [LARGE SCALE GENOMIC DNA]</scope>
    <source>
        <strain evidence="22">EC202008001</strain>
        <tissue evidence="22">Blood</tissue>
    </source>
</reference>
<evidence type="ECO:0000256" key="12">
    <source>
        <dbReference type="ARBA" id="ARBA00023098"/>
    </source>
</evidence>
<name>A0A9D3SK01_9TELE</name>
<dbReference type="PANTHER" id="PTHR43107:SF10">
    <property type="entry name" value="LONG-CHAIN FATTY ACID TRANSPORT PROTEIN 6"/>
    <property type="match status" value="1"/>
</dbReference>
<dbReference type="InterPro" id="IPR020845">
    <property type="entry name" value="AMP-binding_CS"/>
</dbReference>
<evidence type="ECO:0000256" key="2">
    <source>
        <dbReference type="ARBA" id="ARBA00006336"/>
    </source>
</evidence>
<keyword evidence="10" id="KW-1133">Transmembrane helix</keyword>
<dbReference type="GO" id="GO:0004467">
    <property type="term" value="F:long-chain fatty acid-CoA ligase activity"/>
    <property type="evidence" value="ECO:0007669"/>
    <property type="project" value="UniProtKB-EC"/>
</dbReference>
<evidence type="ECO:0000256" key="4">
    <source>
        <dbReference type="ARBA" id="ARBA00022448"/>
    </source>
</evidence>
<keyword evidence="7" id="KW-0812">Transmembrane</keyword>
<dbReference type="Pfam" id="PF13193">
    <property type="entry name" value="AMP-binding_C"/>
    <property type="match status" value="1"/>
</dbReference>